<proteinExistence type="predicted"/>
<feature type="chain" id="PRO_5015587006" description="Outer membrane protein beta-barrel domain-containing protein" evidence="1">
    <location>
        <begin position="39"/>
        <end position="242"/>
    </location>
</feature>
<reference evidence="2 3" key="1">
    <citation type="submission" date="2018-04" db="EMBL/GenBank/DDBJ databases">
        <title>Chitinophaga fuyangensis sp. nov., isolated from soil in a chemical factory.</title>
        <authorList>
            <person name="Chen K."/>
        </authorList>
    </citation>
    <scope>NUCLEOTIDE SEQUENCE [LARGE SCALE GENOMIC DNA]</scope>
    <source>
        <strain evidence="2 3">LY-1</strain>
    </source>
</reference>
<gene>
    <name evidence="2" type="ORF">DCC81_07670</name>
</gene>
<sequence length="242" mass="26614">MWKIAPILAGKTQTSKPMYKRIIAALFALFLCSTQAFSQDNGRQMFSQAAGVTFFGGVMQDSSLAGHYYGYGLTYSPRFNFAVFSPTSSLSLATHVTLGLSLSTNQDGEFVSNDGTDIQIGYMADLPLLVEYNFGAAATRDAFKRWGFFVGAGYGWHLTQSKIEVYDYNSGDYGYLKENIQAHGPVFDAGFRFPAGPASLGVRFQYQSVSNPGYVARMDGIFSCGVEYNFGARTRPKGTRRH</sequence>
<evidence type="ECO:0000313" key="3">
    <source>
        <dbReference type="Proteomes" id="UP000244450"/>
    </source>
</evidence>
<evidence type="ECO:0008006" key="4">
    <source>
        <dbReference type="Google" id="ProtNLM"/>
    </source>
</evidence>
<name>A0A2T7BNV4_9BACT</name>
<dbReference type="EMBL" id="QCYK01000001">
    <property type="protein sequence ID" value="PUZ29329.1"/>
    <property type="molecule type" value="Genomic_DNA"/>
</dbReference>
<keyword evidence="3" id="KW-1185">Reference proteome</keyword>
<protein>
    <recommendedName>
        <fullName evidence="4">Outer membrane protein beta-barrel domain-containing protein</fullName>
    </recommendedName>
</protein>
<accession>A0A2T7BNV4</accession>
<dbReference type="Proteomes" id="UP000244450">
    <property type="component" value="Unassembled WGS sequence"/>
</dbReference>
<comment type="caution">
    <text evidence="2">The sequence shown here is derived from an EMBL/GenBank/DDBJ whole genome shotgun (WGS) entry which is preliminary data.</text>
</comment>
<dbReference type="AlphaFoldDB" id="A0A2T7BNV4"/>
<keyword evidence="1" id="KW-0732">Signal</keyword>
<evidence type="ECO:0000256" key="1">
    <source>
        <dbReference type="SAM" id="SignalP"/>
    </source>
</evidence>
<evidence type="ECO:0000313" key="2">
    <source>
        <dbReference type="EMBL" id="PUZ29329.1"/>
    </source>
</evidence>
<feature type="signal peptide" evidence="1">
    <location>
        <begin position="1"/>
        <end position="38"/>
    </location>
</feature>
<organism evidence="2 3">
    <name type="scientific">Chitinophaga parva</name>
    <dbReference type="NCBI Taxonomy" id="2169414"/>
    <lineage>
        <taxon>Bacteria</taxon>
        <taxon>Pseudomonadati</taxon>
        <taxon>Bacteroidota</taxon>
        <taxon>Chitinophagia</taxon>
        <taxon>Chitinophagales</taxon>
        <taxon>Chitinophagaceae</taxon>
        <taxon>Chitinophaga</taxon>
    </lineage>
</organism>